<dbReference type="OrthoDB" id="2452656at2"/>
<name>A0A511V446_9BACI</name>
<reference evidence="1 2" key="1">
    <citation type="submission" date="2019-07" db="EMBL/GenBank/DDBJ databases">
        <title>Whole genome shotgun sequence of Cerasibacillus quisquiliarum NBRC 102429.</title>
        <authorList>
            <person name="Hosoyama A."/>
            <person name="Uohara A."/>
            <person name="Ohji S."/>
            <person name="Ichikawa N."/>
        </authorList>
    </citation>
    <scope>NUCLEOTIDE SEQUENCE [LARGE SCALE GENOMIC DNA]</scope>
    <source>
        <strain evidence="1 2">NBRC 102429</strain>
    </source>
</reference>
<dbReference type="InterPro" id="IPR031664">
    <property type="entry name" value="DUF5085"/>
</dbReference>
<sequence>MIFDNHRIHYRNVVSKYYKFTPAEIDAAISDFVQLLDQLGYHPVGRYFYALLSEPTDELMVAEIFIPIEENDFHNTSNEEMYFRSYFNIEPMVMTRVMENYEEEAQIKYWDLMRFIKNRGLEQKTPMFFEFKSSNNGKAFVEMGFGI</sequence>
<protein>
    <recommendedName>
        <fullName evidence="3">DUF5085 domain-containing protein</fullName>
    </recommendedName>
</protein>
<evidence type="ECO:0008006" key="3">
    <source>
        <dbReference type="Google" id="ProtNLM"/>
    </source>
</evidence>
<proteinExistence type="predicted"/>
<dbReference type="Pfam" id="PF16895">
    <property type="entry name" value="DUF5085"/>
    <property type="match status" value="1"/>
</dbReference>
<dbReference type="Proteomes" id="UP000321491">
    <property type="component" value="Unassembled WGS sequence"/>
</dbReference>
<organism evidence="1 2">
    <name type="scientific">Cerasibacillus quisquiliarum</name>
    <dbReference type="NCBI Taxonomy" id="227865"/>
    <lineage>
        <taxon>Bacteria</taxon>
        <taxon>Bacillati</taxon>
        <taxon>Bacillota</taxon>
        <taxon>Bacilli</taxon>
        <taxon>Bacillales</taxon>
        <taxon>Bacillaceae</taxon>
        <taxon>Cerasibacillus</taxon>
    </lineage>
</organism>
<accession>A0A511V446</accession>
<evidence type="ECO:0000313" key="1">
    <source>
        <dbReference type="EMBL" id="GEN32012.1"/>
    </source>
</evidence>
<gene>
    <name evidence="1" type="ORF">CQU01_22500</name>
</gene>
<keyword evidence="2" id="KW-1185">Reference proteome</keyword>
<dbReference type="RefSeq" id="WP_146938385.1">
    <property type="nucleotide sequence ID" value="NZ_BJXW01000026.1"/>
</dbReference>
<dbReference type="AlphaFoldDB" id="A0A511V446"/>
<dbReference type="EMBL" id="BJXW01000026">
    <property type="protein sequence ID" value="GEN32012.1"/>
    <property type="molecule type" value="Genomic_DNA"/>
</dbReference>
<evidence type="ECO:0000313" key="2">
    <source>
        <dbReference type="Proteomes" id="UP000321491"/>
    </source>
</evidence>
<comment type="caution">
    <text evidence="1">The sequence shown here is derived from an EMBL/GenBank/DDBJ whole genome shotgun (WGS) entry which is preliminary data.</text>
</comment>